<proteinExistence type="predicted"/>
<feature type="domain" description="Major coat protein L-A virus" evidence="1">
    <location>
        <begin position="1"/>
        <end position="436"/>
    </location>
</feature>
<dbReference type="SUPFAM" id="SSF82856">
    <property type="entry name" value="L-A virus major coat protein"/>
    <property type="match status" value="1"/>
</dbReference>
<dbReference type="InterPro" id="IPR015302">
    <property type="entry name" value="Major_coat_LA-virus"/>
</dbReference>
<evidence type="ECO:0000259" key="1">
    <source>
        <dbReference type="Pfam" id="PF09220"/>
    </source>
</evidence>
<keyword evidence="2" id="KW-0167">Capsid protein</keyword>
<dbReference type="InterPro" id="IPR036332">
    <property type="entry name" value="Major_coat_LA-virus_sf"/>
</dbReference>
<evidence type="ECO:0000313" key="2">
    <source>
        <dbReference type="EMBL" id="ATL63181.1"/>
    </source>
</evidence>
<keyword evidence="2" id="KW-0946">Virion</keyword>
<organism evidence="2">
    <name type="scientific">Saccharomyces paradoxus virus L-A-45</name>
    <dbReference type="NCBI Taxonomy" id="2048537"/>
    <lineage>
        <taxon>Viruses</taxon>
        <taxon>Riboviria</taxon>
        <taxon>Orthornavirae</taxon>
        <taxon>Duplornaviricota</taxon>
        <taxon>Chrymotiviricetes</taxon>
        <taxon>Ghabrivirales</taxon>
        <taxon>Totiviridae</taxon>
    </lineage>
</organism>
<name>A0A291R8N4_9VIRU</name>
<sequence>MLRFVTKNSQDKSSDLFSICSDRGTFTAHNRVRTDFKFDNLVFNRVYGVSQKFTLVGNPRVCFNEGSSYLEGIAKKYLTLDGGLAIDNVLNELKSTCGIPGNAVTSHAYNITSWRWYDNHVALLMNMLRAYHLQVLTEQGQYSAGDYPMYHDGHVKIKLDTIFSEEAGPTSFAWPSDRTTDTYPDWAQFSESFPSIDVPYIDVRPLTVTEVNFVLMMMSKWHRRTNLAIDYDAPTLADKFAYRHALTVQDADEWIEGDRTDDQFKPPSSKVMLSALRKYVNHNRLYNQFYTAAQLLSQIMMKPVPNCAEGYAWLMHDALVNIPKFGSIRGRYPFLLAGDAALIQATALEDWSAIMAKPELIFTYAMQVAVALNTGLYMRRVKKTGFGTTIDDSYEDGAFLQPETFVQAALACCTGQDAPLNGMSDVYVTYPDLLEFDAVTRVPVTVIEPAGYNINDGALEVVGVPIACSPYMIFPVAVFDKANPYCGNFVIKPALKYLRKGALYDKLEAWKLAWAMRIAGYDTEFKVYGETHGLTKFYADNSDSWTHIPEFVADGEIMEVYVTGITRRTRHFVELPRLNSPAFFKQVEVSTSIYDTYVQAGTFSVYHASRINLDYVKPVSAGIQVINAGELRNYWGSVRRTQQGLGVVGLTMPAVMPTGERTAGAAHEDLIEQVDDVTVE</sequence>
<protein>
    <submittedName>
        <fullName evidence="2">Major virion coat protein</fullName>
    </submittedName>
</protein>
<dbReference type="Pfam" id="PF09220">
    <property type="entry name" value="LA-virus_coat"/>
    <property type="match status" value="1"/>
</dbReference>
<reference evidence="2" key="1">
    <citation type="journal article" date="2017" name="Toxins">
        <title>Variation and Distribution of L-A Helper Totiviruses in Saccharomyces sensu stricto Yeasts Producing Different Killer Toxins.</title>
        <authorList>
            <person name="Rodriguez-Cousino N."/>
            <person name="Gomez P."/>
            <person name="Esteban R."/>
        </authorList>
    </citation>
    <scope>NUCLEOTIDE SEQUENCE</scope>
</reference>
<dbReference type="Gene3D" id="3.90.1840.10">
    <property type="entry name" value="Major capsid protein"/>
    <property type="match status" value="1"/>
</dbReference>
<accession>A0A291R8N4</accession>
<dbReference type="GO" id="GO:0019028">
    <property type="term" value="C:viral capsid"/>
    <property type="evidence" value="ECO:0007669"/>
    <property type="project" value="UniProtKB-KW"/>
</dbReference>
<dbReference type="EMBL" id="KY489963">
    <property type="protein sequence ID" value="ATL63181.1"/>
    <property type="molecule type" value="Genomic_RNA"/>
</dbReference>